<evidence type="ECO:0000313" key="1">
    <source>
        <dbReference type="EMBL" id="KAL3423900.1"/>
    </source>
</evidence>
<organism evidence="1 2">
    <name type="scientific">Phlyctema vagabunda</name>
    <dbReference type="NCBI Taxonomy" id="108571"/>
    <lineage>
        <taxon>Eukaryota</taxon>
        <taxon>Fungi</taxon>
        <taxon>Dikarya</taxon>
        <taxon>Ascomycota</taxon>
        <taxon>Pezizomycotina</taxon>
        <taxon>Leotiomycetes</taxon>
        <taxon>Helotiales</taxon>
        <taxon>Dermateaceae</taxon>
        <taxon>Phlyctema</taxon>
    </lineage>
</organism>
<dbReference type="Proteomes" id="UP001629113">
    <property type="component" value="Unassembled WGS sequence"/>
</dbReference>
<accession>A0ABR4PKN1</accession>
<comment type="caution">
    <text evidence="1">The sequence shown here is derived from an EMBL/GenBank/DDBJ whole genome shotgun (WGS) entry which is preliminary data.</text>
</comment>
<name>A0ABR4PKN1_9HELO</name>
<sequence length="36" mass="3725">MSASPLASTMAAISVRSLKMAGPWNWAALTAECIMG</sequence>
<dbReference type="EMBL" id="JBFCZG010000004">
    <property type="protein sequence ID" value="KAL3423900.1"/>
    <property type="molecule type" value="Genomic_DNA"/>
</dbReference>
<evidence type="ECO:0008006" key="3">
    <source>
        <dbReference type="Google" id="ProtNLM"/>
    </source>
</evidence>
<evidence type="ECO:0000313" key="2">
    <source>
        <dbReference type="Proteomes" id="UP001629113"/>
    </source>
</evidence>
<reference evidence="1 2" key="1">
    <citation type="submission" date="2024-06" db="EMBL/GenBank/DDBJ databases">
        <title>Complete genome of Phlyctema vagabunda strain 19-DSS-EL-015.</title>
        <authorList>
            <person name="Fiorenzani C."/>
        </authorList>
    </citation>
    <scope>NUCLEOTIDE SEQUENCE [LARGE SCALE GENOMIC DNA]</scope>
    <source>
        <strain evidence="1 2">19-DSS-EL-015</strain>
    </source>
</reference>
<protein>
    <recommendedName>
        <fullName evidence="3">ABC transporter permease</fullName>
    </recommendedName>
</protein>
<keyword evidence="2" id="KW-1185">Reference proteome</keyword>
<proteinExistence type="predicted"/>
<gene>
    <name evidence="1" type="ORF">PVAG01_05647</name>
</gene>